<keyword evidence="3" id="KW-1185">Reference proteome</keyword>
<organism evidence="2 3">
    <name type="scientific">Oceanomicrobium pacificus</name>
    <dbReference type="NCBI Taxonomy" id="2692916"/>
    <lineage>
        <taxon>Bacteria</taxon>
        <taxon>Pseudomonadati</taxon>
        <taxon>Pseudomonadota</taxon>
        <taxon>Alphaproteobacteria</taxon>
        <taxon>Rhodobacterales</taxon>
        <taxon>Paracoccaceae</taxon>
        <taxon>Oceanomicrobium</taxon>
    </lineage>
</organism>
<dbReference type="GO" id="GO:0006508">
    <property type="term" value="P:proteolysis"/>
    <property type="evidence" value="ECO:0007669"/>
    <property type="project" value="UniProtKB-KW"/>
</dbReference>
<name>A0A6B0TVK4_9RHOB</name>
<keyword evidence="2" id="KW-0378">Hydrolase</keyword>
<feature type="domain" description="Retropepsin-like aspartic endopeptidase" evidence="1">
    <location>
        <begin position="12"/>
        <end position="146"/>
    </location>
</feature>
<dbReference type="InterPro" id="IPR021109">
    <property type="entry name" value="Peptidase_aspartic_dom_sf"/>
</dbReference>
<gene>
    <name evidence="2" type="ORF">GSH16_06975</name>
</gene>
<dbReference type="InterPro" id="IPR008503">
    <property type="entry name" value="Asp_endopeptidase"/>
</dbReference>
<keyword evidence="2" id="KW-0645">Protease</keyword>
<dbReference type="Gene3D" id="2.40.70.10">
    <property type="entry name" value="Acid Proteases"/>
    <property type="match status" value="1"/>
</dbReference>
<dbReference type="SUPFAM" id="SSF50630">
    <property type="entry name" value="Acid proteases"/>
    <property type="match status" value="1"/>
</dbReference>
<dbReference type="Pfam" id="PF05618">
    <property type="entry name" value="Zn_protease"/>
    <property type="match status" value="1"/>
</dbReference>
<dbReference type="GO" id="GO:0008233">
    <property type="term" value="F:peptidase activity"/>
    <property type="evidence" value="ECO:0007669"/>
    <property type="project" value="UniProtKB-KW"/>
</dbReference>
<accession>A0A6B0TVK4</accession>
<evidence type="ECO:0000259" key="1">
    <source>
        <dbReference type="Pfam" id="PF05618"/>
    </source>
</evidence>
<comment type="caution">
    <text evidence="2">The sequence shown here is derived from an EMBL/GenBank/DDBJ whole genome shotgun (WGS) entry which is preliminary data.</text>
</comment>
<evidence type="ECO:0000313" key="3">
    <source>
        <dbReference type="Proteomes" id="UP000436016"/>
    </source>
</evidence>
<evidence type="ECO:0000313" key="2">
    <source>
        <dbReference type="EMBL" id="MXU65184.1"/>
    </source>
</evidence>
<dbReference type="Proteomes" id="UP000436016">
    <property type="component" value="Unassembled WGS sequence"/>
</dbReference>
<dbReference type="PANTHER" id="PTHR38037">
    <property type="entry name" value="ZN_PROTEASE DOMAIN-CONTAINING PROTEIN"/>
    <property type="match status" value="1"/>
</dbReference>
<proteinExistence type="predicted"/>
<protein>
    <submittedName>
        <fullName evidence="2">ATP-dependent zinc protease</fullName>
    </submittedName>
</protein>
<dbReference type="AlphaFoldDB" id="A0A6B0TVK4"/>
<sequence length="148" mass="16612">MARKAAPAAPTVIGWREYVDLSELGLDHLLAKIDSGARTSALHASRIRLFEEDGREMVEFVPPRRAGEMRRTVTAPVADRRDIKNTGGVPETRIVIRTRLTMGGRSWQIDLSLADRQKMSNPLILGRTAIRRHKLLIDCGRSFLLDRG</sequence>
<dbReference type="PANTHER" id="PTHR38037:SF2">
    <property type="entry name" value="ATP-DEPENDENT ZINC PROTEASE DOMAIN-CONTAINING PROTEIN-RELATED"/>
    <property type="match status" value="1"/>
</dbReference>
<dbReference type="EMBL" id="WUWG01000003">
    <property type="protein sequence ID" value="MXU65184.1"/>
    <property type="molecule type" value="Genomic_DNA"/>
</dbReference>
<reference evidence="2 3" key="1">
    <citation type="submission" date="2019-12" db="EMBL/GenBank/DDBJ databases">
        <title>Strain KN286 was isolated from seawater, which was collected from Caroline Seamount in the tropical western Pacific.</title>
        <authorList>
            <person name="Wang Q."/>
        </authorList>
    </citation>
    <scope>NUCLEOTIDE SEQUENCE [LARGE SCALE GENOMIC DNA]</scope>
    <source>
        <strain evidence="2 3">KN286</strain>
    </source>
</reference>